<keyword evidence="9" id="KW-1185">Reference proteome</keyword>
<keyword evidence="2 8" id="KW-0032">Aminotransferase</keyword>
<keyword evidence="4 8" id="KW-0808">Transferase</keyword>
<evidence type="ECO:0000313" key="8">
    <source>
        <dbReference type="EMBL" id="QOD38499.1"/>
    </source>
</evidence>
<dbReference type="PIRSF" id="PIRSF000521">
    <property type="entry name" value="Transaminase_4ab_Lys_Orn"/>
    <property type="match status" value="1"/>
</dbReference>
<dbReference type="Proteomes" id="UP000516514">
    <property type="component" value="Chromosome"/>
</dbReference>
<dbReference type="InterPro" id="IPR015421">
    <property type="entry name" value="PyrdxlP-dep_Trfase_major"/>
</dbReference>
<dbReference type="AlphaFoldDB" id="A0A7M3U264"/>
<dbReference type="NCBIfam" id="TIGR00707">
    <property type="entry name" value="argD"/>
    <property type="match status" value="1"/>
</dbReference>
<dbReference type="CDD" id="cd00610">
    <property type="entry name" value="OAT_like"/>
    <property type="match status" value="1"/>
</dbReference>
<protein>
    <submittedName>
        <fullName evidence="8">Aspartate aminotransferase family protein</fullName>
    </submittedName>
</protein>
<dbReference type="GO" id="GO:0042802">
    <property type="term" value="F:identical protein binding"/>
    <property type="evidence" value="ECO:0007669"/>
    <property type="project" value="TreeGrafter"/>
</dbReference>
<dbReference type="GO" id="GO:0030170">
    <property type="term" value="F:pyridoxal phosphate binding"/>
    <property type="evidence" value="ECO:0007669"/>
    <property type="project" value="InterPro"/>
</dbReference>
<dbReference type="InterPro" id="IPR015424">
    <property type="entry name" value="PyrdxlP-dep_Trfase"/>
</dbReference>
<evidence type="ECO:0000313" key="9">
    <source>
        <dbReference type="Proteomes" id="UP000516514"/>
    </source>
</evidence>
<evidence type="ECO:0000256" key="6">
    <source>
        <dbReference type="ARBA" id="ARBA00029440"/>
    </source>
</evidence>
<dbReference type="GO" id="GO:0008483">
    <property type="term" value="F:transaminase activity"/>
    <property type="evidence" value="ECO:0007669"/>
    <property type="project" value="UniProtKB-KW"/>
</dbReference>
<dbReference type="PROSITE" id="PS00600">
    <property type="entry name" value="AA_TRANSFER_CLASS_3"/>
    <property type="match status" value="1"/>
</dbReference>
<evidence type="ECO:0000256" key="2">
    <source>
        <dbReference type="ARBA" id="ARBA00022576"/>
    </source>
</evidence>
<dbReference type="InterPro" id="IPR015422">
    <property type="entry name" value="PyrdxlP-dep_Trfase_small"/>
</dbReference>
<accession>A0A7M3U264</accession>
<evidence type="ECO:0000256" key="3">
    <source>
        <dbReference type="ARBA" id="ARBA00022605"/>
    </source>
</evidence>
<dbReference type="InterPro" id="IPR049704">
    <property type="entry name" value="Aminotrans_3_PPA_site"/>
</dbReference>
<name>A0A7M3U264_9RICK</name>
<dbReference type="InterPro" id="IPR004636">
    <property type="entry name" value="AcOrn/SuccOrn_fam"/>
</dbReference>
<dbReference type="NCBIfam" id="NF002325">
    <property type="entry name" value="PRK01278.1"/>
    <property type="match status" value="1"/>
</dbReference>
<comment type="similarity">
    <text evidence="7">Belongs to the class-III pyridoxal-phosphate-dependent aminotransferase family.</text>
</comment>
<dbReference type="FunFam" id="3.40.640.10:FF:000004">
    <property type="entry name" value="Acetylornithine aminotransferase"/>
    <property type="match status" value="1"/>
</dbReference>
<dbReference type="Gene3D" id="3.40.640.10">
    <property type="entry name" value="Type I PLP-dependent aspartate aminotransferase-like (Major domain)"/>
    <property type="match status" value="1"/>
</dbReference>
<dbReference type="EMBL" id="CP061738">
    <property type="protein sequence ID" value="QOD38499.1"/>
    <property type="molecule type" value="Genomic_DNA"/>
</dbReference>
<organism evidence="8 9">
    <name type="scientific">Candidatus Wolbachia massiliensis</name>
    <dbReference type="NCBI Taxonomy" id="1845000"/>
    <lineage>
        <taxon>Bacteria</taxon>
        <taxon>Pseudomonadati</taxon>
        <taxon>Pseudomonadota</taxon>
        <taxon>Alphaproteobacteria</taxon>
        <taxon>Rickettsiales</taxon>
        <taxon>Anaplasmataceae</taxon>
        <taxon>Wolbachieae</taxon>
        <taxon>Wolbachia</taxon>
    </lineage>
</organism>
<evidence type="ECO:0000256" key="5">
    <source>
        <dbReference type="ARBA" id="ARBA00022898"/>
    </source>
</evidence>
<keyword evidence="5 7" id="KW-0663">Pyridoxal phosphate</keyword>
<reference evidence="8 9" key="1">
    <citation type="submission" date="2020-09" db="EMBL/GenBank/DDBJ databases">
        <title>An Earliest Endosymbiont, Wolbachia massiliensis sp. nov., Strain PL13 From the Bed Bug (Cimex hemipterius), Type strain of a New supergroup T.</title>
        <authorList>
            <person name="Laidoudi Y."/>
            <person name="Levasseur A."/>
            <person name="Medkour H."/>
            <person name="Maaloum M."/>
            <person name="BenKhedher M."/>
            <person name="Sambou M."/>
            <person name="Bassene H."/>
            <person name="Davoust B."/>
            <person name="Fenollar F."/>
            <person name="Raoult D."/>
            <person name="Mediannikov O."/>
        </authorList>
    </citation>
    <scope>NUCLEOTIDE SEQUENCE [LARGE SCALE GENOMIC DNA]</scope>
    <source>
        <strain evidence="8 9">PL13</strain>
    </source>
</reference>
<dbReference type="InterPro" id="IPR005814">
    <property type="entry name" value="Aminotrans_3"/>
</dbReference>
<dbReference type="KEGG" id="wms:ID128_01175"/>
<evidence type="ECO:0000256" key="1">
    <source>
        <dbReference type="ARBA" id="ARBA00001933"/>
    </source>
</evidence>
<keyword evidence="3" id="KW-0028">Amino-acid biosynthesis</keyword>
<comment type="cofactor">
    <cofactor evidence="1">
        <name>pyridoxal 5'-phosphate</name>
        <dbReference type="ChEBI" id="CHEBI:597326"/>
    </cofactor>
</comment>
<dbReference type="SUPFAM" id="SSF53383">
    <property type="entry name" value="PLP-dependent transferases"/>
    <property type="match status" value="1"/>
</dbReference>
<dbReference type="InterPro" id="IPR050103">
    <property type="entry name" value="Class-III_PLP-dep_AT"/>
</dbReference>
<evidence type="ECO:0000256" key="7">
    <source>
        <dbReference type="RuleBase" id="RU003560"/>
    </source>
</evidence>
<dbReference type="PANTHER" id="PTHR11986">
    <property type="entry name" value="AMINOTRANSFERASE CLASS III"/>
    <property type="match status" value="1"/>
</dbReference>
<dbReference type="RefSeq" id="WP_191111273.1">
    <property type="nucleotide sequence ID" value="NZ_CP061738.1"/>
</dbReference>
<dbReference type="Pfam" id="PF00202">
    <property type="entry name" value="Aminotran_3"/>
    <property type="match status" value="1"/>
</dbReference>
<sequence>MNHIVNAYNRFKTPIVKGKEVYLFDKDGKKYLDFAAGISTTSLGHCHPYITDKLKEQLGSLWHCSNVFTIPEQERLAQRLTTLTCADKVFFCSSGLEATEAAIKFIRRYFYSKGQEKRNRIITIEGGFHGRSIAAISAGGNEKSREGFAPLLSGFDKVPRNDIKALEEKISNETAAVFLEPIQSEGGMYPLNVEYLQKVREITKAQEIILCFDEVQCGYGRTGSLFHYQNIEIEPDILTCAKAMGNGFPLAACLVRDYIAEAITPGTHGSTYGGNPLAMTVGNAVLDVMLKEDFFDHVKRVSQYLKEKLLNLAEEFQEVISEIRGEGLLIGIELKVPLADKIVSQSLDKGLIVTKVLNNRVVRITPPLIIEDKHVNTACGVLYDLFFKIKNT</sequence>
<dbReference type="GO" id="GO:0006526">
    <property type="term" value="P:L-arginine biosynthetic process"/>
    <property type="evidence" value="ECO:0007669"/>
    <property type="project" value="UniProtKB-ARBA"/>
</dbReference>
<comment type="pathway">
    <text evidence="6">Amino-acid biosynthesis.</text>
</comment>
<evidence type="ECO:0000256" key="4">
    <source>
        <dbReference type="ARBA" id="ARBA00022679"/>
    </source>
</evidence>
<dbReference type="PANTHER" id="PTHR11986:SF79">
    <property type="entry name" value="ACETYLORNITHINE AMINOTRANSFERASE, MITOCHONDRIAL"/>
    <property type="match status" value="1"/>
</dbReference>
<gene>
    <name evidence="8" type="ORF">ID128_01175</name>
</gene>
<dbReference type="Gene3D" id="3.90.1150.10">
    <property type="entry name" value="Aspartate Aminotransferase, domain 1"/>
    <property type="match status" value="1"/>
</dbReference>
<proteinExistence type="inferred from homology"/>